<keyword evidence="5" id="KW-0998">Cell outer membrane</keyword>
<protein>
    <submittedName>
        <fullName evidence="8">RagB/SusD family nutrient uptake outer membrane protein</fullName>
    </submittedName>
</protein>
<dbReference type="EMBL" id="JADFFM010000001">
    <property type="protein sequence ID" value="MBE9666372.1"/>
    <property type="molecule type" value="Genomic_DNA"/>
</dbReference>
<evidence type="ECO:0000259" key="7">
    <source>
        <dbReference type="Pfam" id="PF14322"/>
    </source>
</evidence>
<keyword evidence="3" id="KW-0732">Signal</keyword>
<comment type="similarity">
    <text evidence="2">Belongs to the SusD family.</text>
</comment>
<organism evidence="8 9">
    <name type="scientific">Mucilaginibacter boryungensis</name>
    <dbReference type="NCBI Taxonomy" id="768480"/>
    <lineage>
        <taxon>Bacteria</taxon>
        <taxon>Pseudomonadati</taxon>
        <taxon>Bacteroidota</taxon>
        <taxon>Sphingobacteriia</taxon>
        <taxon>Sphingobacteriales</taxon>
        <taxon>Sphingobacteriaceae</taxon>
        <taxon>Mucilaginibacter</taxon>
    </lineage>
</organism>
<feature type="domain" description="RagB/SusD" evidence="6">
    <location>
        <begin position="338"/>
        <end position="497"/>
    </location>
</feature>
<evidence type="ECO:0000256" key="3">
    <source>
        <dbReference type="ARBA" id="ARBA00022729"/>
    </source>
</evidence>
<feature type="domain" description="SusD-like N-terminal" evidence="7">
    <location>
        <begin position="24"/>
        <end position="232"/>
    </location>
</feature>
<dbReference type="Pfam" id="PF07980">
    <property type="entry name" value="SusD_RagB"/>
    <property type="match status" value="1"/>
</dbReference>
<evidence type="ECO:0000256" key="5">
    <source>
        <dbReference type="ARBA" id="ARBA00023237"/>
    </source>
</evidence>
<evidence type="ECO:0000256" key="2">
    <source>
        <dbReference type="ARBA" id="ARBA00006275"/>
    </source>
</evidence>
<keyword evidence="9" id="KW-1185">Reference proteome</keyword>
<dbReference type="InterPro" id="IPR033985">
    <property type="entry name" value="SusD-like_N"/>
</dbReference>
<dbReference type="Gene3D" id="1.25.40.390">
    <property type="match status" value="1"/>
</dbReference>
<dbReference type="Pfam" id="PF14322">
    <property type="entry name" value="SusD-like_3"/>
    <property type="match status" value="1"/>
</dbReference>
<accession>A0ABR9XG55</accession>
<sequence>MLKNKIYKAVVMVLVAISFCSCHKYLELRPQNGITSDQYWQTKEQVQSAVIGIYSGLINAQGGKMPAELFFVWGETRADFVIPGPGISNDENNIISDNILPTNGYVSWGSIYRVINLCNNVLDNAPGVIQRDQTLTQASLNSFMAEAYTIRSLMYFYLVRSFGDVPLKLKTTASDDDLQQLAKTSQKDILTQIVADLKTAEGFAVASYGDNASDRGRITKFTVNALQADVYLWMDNYTDCIAACDKIINSGKYGLVSGDAGWFNTLYVKGNSAEGIFELQFDQQALNPYFNMFSTTVRPRYLANPLIVDNFYTLDPIDPTNVDIRGIDVAIHVADQAIYKYIALNPTTLRTTDGSYAHWICYRYADILLMKAEACINSSRGQDALDLINQVRTRAHALPGSALSPAATDVNGMTDYLMAERAREFAFEGKRWYDLLRNAKRNNFARLDILTSAAITSVPAISQQSALNKLKDPNSLYFPIPQTEIQNDPNLVQNPFYK</sequence>
<dbReference type="Proteomes" id="UP000632774">
    <property type="component" value="Unassembled WGS sequence"/>
</dbReference>
<evidence type="ECO:0000313" key="9">
    <source>
        <dbReference type="Proteomes" id="UP000632774"/>
    </source>
</evidence>
<gene>
    <name evidence="8" type="ORF">IRJ18_08375</name>
</gene>
<evidence type="ECO:0000313" key="8">
    <source>
        <dbReference type="EMBL" id="MBE9666372.1"/>
    </source>
</evidence>
<dbReference type="InterPro" id="IPR012944">
    <property type="entry name" value="SusD_RagB_dom"/>
</dbReference>
<keyword evidence="4" id="KW-0472">Membrane</keyword>
<comment type="caution">
    <text evidence="8">The sequence shown here is derived from an EMBL/GenBank/DDBJ whole genome shotgun (WGS) entry which is preliminary data.</text>
</comment>
<evidence type="ECO:0000256" key="1">
    <source>
        <dbReference type="ARBA" id="ARBA00004442"/>
    </source>
</evidence>
<proteinExistence type="inferred from homology"/>
<evidence type="ECO:0000256" key="4">
    <source>
        <dbReference type="ARBA" id="ARBA00023136"/>
    </source>
</evidence>
<dbReference type="PROSITE" id="PS51257">
    <property type="entry name" value="PROKAR_LIPOPROTEIN"/>
    <property type="match status" value="1"/>
</dbReference>
<dbReference type="RefSeq" id="WP_194105737.1">
    <property type="nucleotide sequence ID" value="NZ_JADFFM010000001.1"/>
</dbReference>
<name>A0ABR9XG55_9SPHI</name>
<dbReference type="CDD" id="cd08977">
    <property type="entry name" value="SusD"/>
    <property type="match status" value="1"/>
</dbReference>
<comment type="subcellular location">
    <subcellularLocation>
        <location evidence="1">Cell outer membrane</location>
    </subcellularLocation>
</comment>
<dbReference type="SUPFAM" id="SSF48452">
    <property type="entry name" value="TPR-like"/>
    <property type="match status" value="1"/>
</dbReference>
<reference evidence="8 9" key="1">
    <citation type="submission" date="2020-10" db="EMBL/GenBank/DDBJ databases">
        <title>Mucilaginibacter mali sp. nov., isolated from rhizosphere soil of apple orchard.</title>
        <authorList>
            <person name="Lee J.-S."/>
            <person name="Kim H.S."/>
            <person name="Kim J.-S."/>
        </authorList>
    </citation>
    <scope>NUCLEOTIDE SEQUENCE [LARGE SCALE GENOMIC DNA]</scope>
    <source>
        <strain evidence="8 9">KCTC 23157</strain>
    </source>
</reference>
<dbReference type="InterPro" id="IPR011990">
    <property type="entry name" value="TPR-like_helical_dom_sf"/>
</dbReference>
<evidence type="ECO:0000259" key="6">
    <source>
        <dbReference type="Pfam" id="PF07980"/>
    </source>
</evidence>